<evidence type="ECO:0000256" key="2">
    <source>
        <dbReference type="SAM" id="MobiDB-lite"/>
    </source>
</evidence>
<feature type="compositionally biased region" description="Polar residues" evidence="2">
    <location>
        <begin position="50"/>
        <end position="63"/>
    </location>
</feature>
<protein>
    <submittedName>
        <fullName evidence="3">Uncharacterized protein</fullName>
    </submittedName>
</protein>
<feature type="coiled-coil region" evidence="1">
    <location>
        <begin position="9"/>
        <end position="39"/>
    </location>
</feature>
<dbReference type="AlphaFoldDB" id="A0A7S2UD53"/>
<proteinExistence type="predicted"/>
<organism evidence="3">
    <name type="scientific">Attheya septentrionalis</name>
    <dbReference type="NCBI Taxonomy" id="420275"/>
    <lineage>
        <taxon>Eukaryota</taxon>
        <taxon>Sar</taxon>
        <taxon>Stramenopiles</taxon>
        <taxon>Ochrophyta</taxon>
        <taxon>Bacillariophyta</taxon>
        <taxon>Coscinodiscophyceae</taxon>
        <taxon>Chaetocerotophycidae</taxon>
        <taxon>Chaetocerotales</taxon>
        <taxon>Attheyaceae</taxon>
        <taxon>Attheya</taxon>
    </lineage>
</organism>
<keyword evidence="1" id="KW-0175">Coiled coil</keyword>
<dbReference type="EMBL" id="HBHQ01009662">
    <property type="protein sequence ID" value="CAD9814694.1"/>
    <property type="molecule type" value="Transcribed_RNA"/>
</dbReference>
<evidence type="ECO:0000256" key="1">
    <source>
        <dbReference type="SAM" id="Coils"/>
    </source>
</evidence>
<gene>
    <name evidence="3" type="ORF">ASEP1449_LOCUS6519</name>
</gene>
<feature type="region of interest" description="Disordered" evidence="2">
    <location>
        <begin position="43"/>
        <end position="76"/>
    </location>
</feature>
<reference evidence="3" key="1">
    <citation type="submission" date="2021-01" db="EMBL/GenBank/DDBJ databases">
        <authorList>
            <person name="Corre E."/>
            <person name="Pelletier E."/>
            <person name="Niang G."/>
            <person name="Scheremetjew M."/>
            <person name="Finn R."/>
            <person name="Kale V."/>
            <person name="Holt S."/>
            <person name="Cochrane G."/>
            <person name="Meng A."/>
            <person name="Brown T."/>
            <person name="Cohen L."/>
        </authorList>
    </citation>
    <scope>NUCLEOTIDE SEQUENCE</scope>
    <source>
        <strain evidence="3">CCMP2084</strain>
    </source>
</reference>
<sequence>MTGEMRRRIVSLKEVNQALQDKNAALQDALERALEYRNTNARHQMLSHGPQMTSRTTDNNTIRGTHDFSPLVNNNENILSRQTQQFIAEMERRQRRNTEQLMFSYAYGTPSNSA</sequence>
<name>A0A7S2UD53_9STRA</name>
<evidence type="ECO:0000313" key="3">
    <source>
        <dbReference type="EMBL" id="CAD9814694.1"/>
    </source>
</evidence>
<accession>A0A7S2UD53</accession>